<keyword evidence="7" id="KW-1185">Reference proteome</keyword>
<organism evidence="5 8">
    <name type="scientific">Rotaria sordida</name>
    <dbReference type="NCBI Taxonomy" id="392033"/>
    <lineage>
        <taxon>Eukaryota</taxon>
        <taxon>Metazoa</taxon>
        <taxon>Spiralia</taxon>
        <taxon>Gnathifera</taxon>
        <taxon>Rotifera</taxon>
        <taxon>Eurotatoria</taxon>
        <taxon>Bdelloidea</taxon>
        <taxon>Philodinida</taxon>
        <taxon>Philodinidae</taxon>
        <taxon>Rotaria</taxon>
    </lineage>
</organism>
<dbReference type="InterPro" id="IPR036691">
    <property type="entry name" value="Endo/exonu/phosph_ase_sf"/>
</dbReference>
<evidence type="ECO:0000313" key="4">
    <source>
        <dbReference type="EMBL" id="CAF1549432.1"/>
    </source>
</evidence>
<evidence type="ECO:0000313" key="6">
    <source>
        <dbReference type="EMBL" id="CAF4134521.1"/>
    </source>
</evidence>
<evidence type="ECO:0000313" key="5">
    <source>
        <dbReference type="EMBL" id="CAF4090328.1"/>
    </source>
</evidence>
<dbReference type="EMBL" id="CAJOAX010013727">
    <property type="protein sequence ID" value="CAF4134521.1"/>
    <property type="molecule type" value="Genomic_DNA"/>
</dbReference>
<dbReference type="Proteomes" id="UP000663854">
    <property type="component" value="Unassembled WGS sequence"/>
</dbReference>
<dbReference type="EMBL" id="CAJOBE010009672">
    <property type="protein sequence ID" value="CAF4090328.1"/>
    <property type="molecule type" value="Genomic_DNA"/>
</dbReference>
<dbReference type="EMBL" id="CAJNOL010003159">
    <property type="protein sequence ID" value="CAF1549432.1"/>
    <property type="molecule type" value="Genomic_DNA"/>
</dbReference>
<dbReference type="Proteomes" id="UP000663882">
    <property type="component" value="Unassembled WGS sequence"/>
</dbReference>
<evidence type="ECO:0000313" key="7">
    <source>
        <dbReference type="Proteomes" id="UP000663870"/>
    </source>
</evidence>
<dbReference type="AlphaFoldDB" id="A0A819U7W5"/>
<protein>
    <recommendedName>
        <fullName evidence="9">Endonuclease/exonuclease/phosphatase domain-containing protein</fullName>
    </recommendedName>
</protein>
<evidence type="ECO:0000313" key="3">
    <source>
        <dbReference type="EMBL" id="CAF1371350.1"/>
    </source>
</evidence>
<dbReference type="EMBL" id="CAJNOO010002924">
    <property type="protein sequence ID" value="CAF1306847.1"/>
    <property type="molecule type" value="Genomic_DNA"/>
</dbReference>
<dbReference type="Proteomes" id="UP000663889">
    <property type="component" value="Unassembled WGS sequence"/>
</dbReference>
<dbReference type="Proteomes" id="UP000663870">
    <property type="component" value="Unassembled WGS sequence"/>
</dbReference>
<dbReference type="Gene3D" id="3.60.10.10">
    <property type="entry name" value="Endonuclease/exonuclease/phosphatase"/>
    <property type="match status" value="1"/>
</dbReference>
<evidence type="ECO:0000313" key="2">
    <source>
        <dbReference type="EMBL" id="CAF1306847.1"/>
    </source>
</evidence>
<gene>
    <name evidence="5" type="ORF">FNK824_LOCUS30856</name>
    <name evidence="4" type="ORF">JXQ802_LOCUS43524</name>
    <name evidence="6" type="ORF">OTI717_LOCUS35436</name>
    <name evidence="1" type="ORF">PYM288_LOCUS28328</name>
    <name evidence="2" type="ORF">RFH988_LOCUS30028</name>
    <name evidence="3" type="ORF">SEV965_LOCUS29912</name>
</gene>
<comment type="caution">
    <text evidence="5">The sequence shown here is derived from an EMBL/GenBank/DDBJ whole genome shotgun (WGS) entry which is preliminary data.</text>
</comment>
<dbReference type="EMBL" id="CAJNOH010002062">
    <property type="protein sequence ID" value="CAF1269997.1"/>
    <property type="molecule type" value="Genomic_DNA"/>
</dbReference>
<name>A0A819U7W5_9BILA</name>
<proteinExistence type="predicted"/>
<dbReference type="OrthoDB" id="410381at2759"/>
<dbReference type="Proteomes" id="UP000663823">
    <property type="component" value="Unassembled WGS sequence"/>
</dbReference>
<reference evidence="5" key="1">
    <citation type="submission" date="2021-02" db="EMBL/GenBank/DDBJ databases">
        <authorList>
            <person name="Nowell W R."/>
        </authorList>
    </citation>
    <scope>NUCLEOTIDE SEQUENCE</scope>
</reference>
<evidence type="ECO:0008006" key="9">
    <source>
        <dbReference type="Google" id="ProtNLM"/>
    </source>
</evidence>
<dbReference type="Proteomes" id="UP000663874">
    <property type="component" value="Unassembled WGS sequence"/>
</dbReference>
<evidence type="ECO:0000313" key="8">
    <source>
        <dbReference type="Proteomes" id="UP000663874"/>
    </source>
</evidence>
<dbReference type="EMBL" id="CAJNOU010003108">
    <property type="protein sequence ID" value="CAF1371350.1"/>
    <property type="molecule type" value="Genomic_DNA"/>
</dbReference>
<evidence type="ECO:0000313" key="1">
    <source>
        <dbReference type="EMBL" id="CAF1269997.1"/>
    </source>
</evidence>
<accession>A0A819U7W5</accession>
<sequence>MNDASQKFYNDLQDVINRISTEDMYIIMDDFNARVEGKKQQQQNLCNSVGPYTVDITNEDGEKLIDLCTINNIIVTNTFLKHKLVHQTSWMHPGNKQWHMITIH</sequence>